<gene>
    <name evidence="1" type="ORF">N3K66_003200</name>
</gene>
<protein>
    <submittedName>
        <fullName evidence="1">Uncharacterized protein</fullName>
    </submittedName>
</protein>
<comment type="caution">
    <text evidence="1">The sequence shown here is derived from an EMBL/GenBank/DDBJ whole genome shotgun (WGS) entry which is preliminary data.</text>
</comment>
<dbReference type="EMBL" id="CM047942">
    <property type="protein sequence ID" value="KAI9901383.1"/>
    <property type="molecule type" value="Genomic_DNA"/>
</dbReference>
<organism evidence="1 2">
    <name type="scientific">Trichothecium roseum</name>
    <dbReference type="NCBI Taxonomy" id="47278"/>
    <lineage>
        <taxon>Eukaryota</taxon>
        <taxon>Fungi</taxon>
        <taxon>Dikarya</taxon>
        <taxon>Ascomycota</taxon>
        <taxon>Pezizomycotina</taxon>
        <taxon>Sordariomycetes</taxon>
        <taxon>Hypocreomycetidae</taxon>
        <taxon>Hypocreales</taxon>
        <taxon>Hypocreales incertae sedis</taxon>
        <taxon>Trichothecium</taxon>
    </lineage>
</organism>
<evidence type="ECO:0000313" key="1">
    <source>
        <dbReference type="EMBL" id="KAI9901383.1"/>
    </source>
</evidence>
<evidence type="ECO:0000313" key="2">
    <source>
        <dbReference type="Proteomes" id="UP001163324"/>
    </source>
</evidence>
<sequence length="546" mass="60155">MESKLAMGNANTSSIAIESAGTIDSDPDIAILRANGHESVLKRQFNWFSALALGFTITNSWVGYLSCVGQSLVYGGPQVGLFGLIIAFVAQSLVTVGLSEIASAFPSTGGQYHFCYILSPQNNKRFAAYIIGWMSTIAWWVVTCSGVSLAAVSIAGIIHFFDPDYSAKQWHIYLFYVAVATITSLSYRPKPLKQHSPVPTVIPVFVASKRLAWVVQFSLALSVLGFFLWLFTAAGMHTHTQAPSFLVDSGLHTSGWSQGTSWVLGIANCMYAFGGTDGAIHISEEIPQPGRRVPQVIAMTLIMGLLTSLPLMVVLFYFMHDLDAVIHSPLPSLELIYQATGNKNVTLFLVIWLLMVYIMSLPSQWVTCGRMAWAFARDNGIPASKYFSHIDNRLEFPVRTTIAAFVFVCLYGLLYLASTTAFNSIITSAVLFLNITYSVPQGILLLRGRKKALPPRYLNLGRLGYLCNGFAVLWVVVLAVFICMPPQLPVEVGSMNYTSVVTAGLLVIVLLMWTFSGRHQFEGPHINWELLKVANVEFLEKIHHQD</sequence>
<reference evidence="1" key="1">
    <citation type="submission" date="2022-10" db="EMBL/GenBank/DDBJ databases">
        <title>Complete Genome of Trichothecium roseum strain YXFP-22015, a Plant Pathogen Isolated from Citrus.</title>
        <authorList>
            <person name="Wang Y."/>
            <person name="Zhu L."/>
        </authorList>
    </citation>
    <scope>NUCLEOTIDE SEQUENCE</scope>
    <source>
        <strain evidence="1">YXFP-22015</strain>
    </source>
</reference>
<accession>A0ACC0V516</accession>
<proteinExistence type="predicted"/>
<dbReference type="Proteomes" id="UP001163324">
    <property type="component" value="Chromosome 3"/>
</dbReference>
<keyword evidence="2" id="KW-1185">Reference proteome</keyword>
<name>A0ACC0V516_9HYPO</name>